<sequence>MITILPIGAHVERRLTRWQLRKKFAKQCILFIHNPKHPSLHVELMEPHNLGIYSFRIDRKYRAVFIFRETDYAIEILTVTLHYQ</sequence>
<accession>A0A1F6BD43</accession>
<comment type="caution">
    <text evidence="1">The sequence shown here is derived from an EMBL/GenBank/DDBJ whole genome shotgun (WGS) entry which is preliminary data.</text>
</comment>
<reference evidence="1 2" key="1">
    <citation type="journal article" date="2016" name="Nat. Commun.">
        <title>Thousands of microbial genomes shed light on interconnected biogeochemical processes in an aquifer system.</title>
        <authorList>
            <person name="Anantharaman K."/>
            <person name="Brown C.T."/>
            <person name="Hug L.A."/>
            <person name="Sharon I."/>
            <person name="Castelle C.J."/>
            <person name="Probst A.J."/>
            <person name="Thomas B.C."/>
            <person name="Singh A."/>
            <person name="Wilkins M.J."/>
            <person name="Karaoz U."/>
            <person name="Brodie E.L."/>
            <person name="Williams K.H."/>
            <person name="Hubbard S.S."/>
            <person name="Banfield J.F."/>
        </authorList>
    </citation>
    <scope>NUCLEOTIDE SEQUENCE [LARGE SCALE GENOMIC DNA]</scope>
</reference>
<gene>
    <name evidence="1" type="ORF">A2363_00315</name>
</gene>
<evidence type="ECO:0000313" key="1">
    <source>
        <dbReference type="EMBL" id="OGG34869.1"/>
    </source>
</evidence>
<name>A0A1F6BD43_9BACT</name>
<dbReference type="EMBL" id="MFKE01000020">
    <property type="protein sequence ID" value="OGG34869.1"/>
    <property type="molecule type" value="Genomic_DNA"/>
</dbReference>
<dbReference type="AlphaFoldDB" id="A0A1F6BD43"/>
<dbReference type="STRING" id="1798401.A2363_00315"/>
<organism evidence="1 2">
    <name type="scientific">Candidatus Gottesmanbacteria bacterium RIFOXYB1_FULL_47_11</name>
    <dbReference type="NCBI Taxonomy" id="1798401"/>
    <lineage>
        <taxon>Bacteria</taxon>
        <taxon>Candidatus Gottesmaniibacteriota</taxon>
    </lineage>
</organism>
<proteinExistence type="predicted"/>
<protein>
    <recommendedName>
        <fullName evidence="3">Toxin YoeB</fullName>
    </recommendedName>
</protein>
<dbReference type="SUPFAM" id="SSF143011">
    <property type="entry name" value="RelE-like"/>
    <property type="match status" value="1"/>
</dbReference>
<dbReference type="Proteomes" id="UP000176186">
    <property type="component" value="Unassembled WGS sequence"/>
</dbReference>
<dbReference type="InterPro" id="IPR035093">
    <property type="entry name" value="RelE/ParE_toxin_dom_sf"/>
</dbReference>
<evidence type="ECO:0008006" key="3">
    <source>
        <dbReference type="Google" id="ProtNLM"/>
    </source>
</evidence>
<evidence type="ECO:0000313" key="2">
    <source>
        <dbReference type="Proteomes" id="UP000176186"/>
    </source>
</evidence>